<keyword evidence="2" id="KW-0808">Transferase</keyword>
<dbReference type="EC" id="2.3.1.39" evidence="1"/>
<reference evidence="7" key="1">
    <citation type="submission" date="2015-07" db="EMBL/GenBank/DDBJ databases">
        <authorList>
            <person name="Liu B."/>
            <person name="Wang J."/>
            <person name="Zhu Y."/>
            <person name="Liu G."/>
            <person name="Chen Q."/>
            <person name="Lan J."/>
            <person name="Che J."/>
            <person name="Ge C."/>
            <person name="Shi H."/>
            <person name="Pan Z."/>
            <person name="Liu X."/>
        </authorList>
    </citation>
    <scope>NUCLEOTIDE SEQUENCE [LARGE SCALE GENOMIC DNA]</scope>
    <source>
        <strain evidence="7">DSM 23493</strain>
    </source>
</reference>
<evidence type="ECO:0000256" key="3">
    <source>
        <dbReference type="ARBA" id="ARBA00023315"/>
    </source>
</evidence>
<evidence type="ECO:0000256" key="2">
    <source>
        <dbReference type="ARBA" id="ARBA00022679"/>
    </source>
</evidence>
<feature type="domain" description="Malonyl-CoA:ACP transacylase (MAT)" evidence="5">
    <location>
        <begin position="7"/>
        <end position="302"/>
    </location>
</feature>
<dbReference type="InterPro" id="IPR050858">
    <property type="entry name" value="Mal-CoA-ACP_Trans/PKS_FabD"/>
</dbReference>
<gene>
    <name evidence="6" type="ORF">ACZ11_05190</name>
</gene>
<dbReference type="InterPro" id="IPR016036">
    <property type="entry name" value="Malonyl_transacylase_ACP-bd"/>
</dbReference>
<comment type="catalytic activity">
    <reaction evidence="4">
        <text>holo-[ACP] + malonyl-CoA = malonyl-[ACP] + CoA</text>
        <dbReference type="Rhea" id="RHEA:41792"/>
        <dbReference type="Rhea" id="RHEA-COMP:9623"/>
        <dbReference type="Rhea" id="RHEA-COMP:9685"/>
        <dbReference type="ChEBI" id="CHEBI:57287"/>
        <dbReference type="ChEBI" id="CHEBI:57384"/>
        <dbReference type="ChEBI" id="CHEBI:64479"/>
        <dbReference type="ChEBI" id="CHEBI:78449"/>
        <dbReference type="EC" id="2.3.1.39"/>
    </reaction>
</comment>
<dbReference type="Proteomes" id="UP000037326">
    <property type="component" value="Unassembled WGS sequence"/>
</dbReference>
<accession>A0A0K9FAH4</accession>
<evidence type="ECO:0000256" key="4">
    <source>
        <dbReference type="ARBA" id="ARBA00048462"/>
    </source>
</evidence>
<evidence type="ECO:0000256" key="1">
    <source>
        <dbReference type="ARBA" id="ARBA00013258"/>
    </source>
</evidence>
<organism evidence="6 7">
    <name type="scientific">Lysinibacillus xylanilyticus</name>
    <dbReference type="NCBI Taxonomy" id="582475"/>
    <lineage>
        <taxon>Bacteria</taxon>
        <taxon>Bacillati</taxon>
        <taxon>Bacillota</taxon>
        <taxon>Bacilli</taxon>
        <taxon>Bacillales</taxon>
        <taxon>Bacillaceae</taxon>
        <taxon>Lysinibacillus</taxon>
    </lineage>
</organism>
<dbReference type="AlphaFoldDB" id="A0A0K9FAH4"/>
<dbReference type="Gene3D" id="3.40.366.10">
    <property type="entry name" value="Malonyl-Coenzyme A Acyl Carrier Protein, domain 2"/>
    <property type="match status" value="1"/>
</dbReference>
<dbReference type="PANTHER" id="PTHR42681:SF1">
    <property type="entry name" value="MALONYL-COA-ACYL CARRIER PROTEIN TRANSACYLASE, MITOCHONDRIAL"/>
    <property type="match status" value="1"/>
</dbReference>
<dbReference type="GO" id="GO:0005829">
    <property type="term" value="C:cytosol"/>
    <property type="evidence" value="ECO:0007669"/>
    <property type="project" value="TreeGrafter"/>
</dbReference>
<dbReference type="NCBIfam" id="TIGR00128">
    <property type="entry name" value="fabD"/>
    <property type="match status" value="1"/>
</dbReference>
<dbReference type="Gene3D" id="3.30.70.250">
    <property type="entry name" value="Malonyl-CoA ACP transacylase, ACP-binding"/>
    <property type="match status" value="1"/>
</dbReference>
<dbReference type="InterPro" id="IPR004410">
    <property type="entry name" value="Malonyl_CoA-ACP_transAc_FabD"/>
</dbReference>
<evidence type="ECO:0000313" key="6">
    <source>
        <dbReference type="EMBL" id="KMY31609.1"/>
    </source>
</evidence>
<dbReference type="GO" id="GO:0006633">
    <property type="term" value="P:fatty acid biosynthetic process"/>
    <property type="evidence" value="ECO:0007669"/>
    <property type="project" value="TreeGrafter"/>
</dbReference>
<dbReference type="GO" id="GO:0004314">
    <property type="term" value="F:[acyl-carrier-protein] S-malonyltransferase activity"/>
    <property type="evidence" value="ECO:0007669"/>
    <property type="project" value="UniProtKB-EC"/>
</dbReference>
<dbReference type="SUPFAM" id="SSF52151">
    <property type="entry name" value="FabD/lysophospholipase-like"/>
    <property type="match status" value="1"/>
</dbReference>
<dbReference type="EMBL" id="LFXJ01000005">
    <property type="protein sequence ID" value="KMY31609.1"/>
    <property type="molecule type" value="Genomic_DNA"/>
</dbReference>
<dbReference type="OrthoDB" id="9805460at2"/>
<comment type="caution">
    <text evidence="6">The sequence shown here is derived from an EMBL/GenBank/DDBJ whole genome shotgun (WGS) entry which is preliminary data.</text>
</comment>
<dbReference type="GeneID" id="96597688"/>
<dbReference type="InterPro" id="IPR001227">
    <property type="entry name" value="Ac_transferase_dom_sf"/>
</dbReference>
<sequence length="427" mass="48503">MEKIAFLFTGQGAQYVGMGKTFYDEYEVARQTFEEANDVLGFDLTKICFEGSLGELSKPENIQPALLTVSVAAYRVYMKEIGIAPHFYAGHSLGEYAALTCSGAIRFSDAVKIVRERGLLTKQIMESDIGAMTIIDGIDSKLVEEECKKISTEQQFVSINCYNSPLQVAVAGHKEAVELLEEKVLEMDGNVTPLFRNAPFHSPLMQDTAEKLKGYLDQITFFPFRNAVISNPTALPFGDYGTIADKLAVQMVKPVKWQKTMQFLKKYGVTLAIEMGPKNVLCNLVKGNTPEIDAFCFGQREDRNILFDRLNQNEMLKKHVPTVITKCLAVAVSTPNKNWDNEEYRKNVVEPYANIQKMQEELDEQGALPTKEQMIEALEMLRTVLQTKKVPVQEQIEWFHHIFEETATYYEFKDFDILQENKFEKVT</sequence>
<dbReference type="SMART" id="SM00827">
    <property type="entry name" value="PKS_AT"/>
    <property type="match status" value="1"/>
</dbReference>
<evidence type="ECO:0000313" key="7">
    <source>
        <dbReference type="Proteomes" id="UP000037326"/>
    </source>
</evidence>
<dbReference type="PATRIC" id="fig|582475.4.peg.470"/>
<dbReference type="SUPFAM" id="SSF55048">
    <property type="entry name" value="Probable ACP-binding domain of malonyl-CoA ACP transacylase"/>
    <property type="match status" value="1"/>
</dbReference>
<protein>
    <recommendedName>
        <fullName evidence="1">[acyl-carrier-protein] S-malonyltransferase</fullName>
        <ecNumber evidence="1">2.3.1.39</ecNumber>
    </recommendedName>
</protein>
<evidence type="ECO:0000259" key="5">
    <source>
        <dbReference type="SMART" id="SM00827"/>
    </source>
</evidence>
<proteinExistence type="predicted"/>
<dbReference type="InterPro" id="IPR016035">
    <property type="entry name" value="Acyl_Trfase/lysoPLipase"/>
</dbReference>
<dbReference type="RefSeq" id="WP_049664279.1">
    <property type="nucleotide sequence ID" value="NZ_LFXJ01000005.1"/>
</dbReference>
<name>A0A0K9FAH4_9BACI</name>
<dbReference type="Pfam" id="PF00698">
    <property type="entry name" value="Acyl_transf_1"/>
    <property type="match status" value="1"/>
</dbReference>
<dbReference type="PANTHER" id="PTHR42681">
    <property type="entry name" value="MALONYL-COA-ACYL CARRIER PROTEIN TRANSACYLASE, MITOCHONDRIAL"/>
    <property type="match status" value="1"/>
</dbReference>
<dbReference type="InterPro" id="IPR014043">
    <property type="entry name" value="Acyl_transferase_dom"/>
</dbReference>
<keyword evidence="3" id="KW-0012">Acyltransferase</keyword>